<evidence type="ECO:0000256" key="1">
    <source>
        <dbReference type="SAM" id="MobiDB-lite"/>
    </source>
</evidence>
<name>A0A2G8SDM3_9APHY</name>
<gene>
    <name evidence="2" type="ORF">GSI_06574</name>
</gene>
<protein>
    <submittedName>
        <fullName evidence="2">Uncharacterized protein</fullName>
    </submittedName>
</protein>
<comment type="caution">
    <text evidence="2">The sequence shown here is derived from an EMBL/GenBank/DDBJ whole genome shotgun (WGS) entry which is preliminary data.</text>
</comment>
<proteinExistence type="predicted"/>
<feature type="region of interest" description="Disordered" evidence="1">
    <location>
        <begin position="65"/>
        <end position="84"/>
    </location>
</feature>
<accession>A0A2G8SDM3</accession>
<sequence>MDSVLDEIVQVCETLHTVSLDPAGNNALGTASATRSTAIEQAIAELENPREITRALVAPPETNSEITCGKVSISPDSGIGTKLT</sequence>
<dbReference type="EMBL" id="AYKW01000012">
    <property type="protein sequence ID" value="PIL31870.1"/>
    <property type="molecule type" value="Genomic_DNA"/>
</dbReference>
<keyword evidence="3" id="KW-1185">Reference proteome</keyword>
<dbReference type="AlphaFoldDB" id="A0A2G8SDM3"/>
<evidence type="ECO:0000313" key="2">
    <source>
        <dbReference type="EMBL" id="PIL31870.1"/>
    </source>
</evidence>
<dbReference type="Proteomes" id="UP000230002">
    <property type="component" value="Unassembled WGS sequence"/>
</dbReference>
<organism evidence="2 3">
    <name type="scientific">Ganoderma sinense ZZ0214-1</name>
    <dbReference type="NCBI Taxonomy" id="1077348"/>
    <lineage>
        <taxon>Eukaryota</taxon>
        <taxon>Fungi</taxon>
        <taxon>Dikarya</taxon>
        <taxon>Basidiomycota</taxon>
        <taxon>Agaricomycotina</taxon>
        <taxon>Agaricomycetes</taxon>
        <taxon>Polyporales</taxon>
        <taxon>Polyporaceae</taxon>
        <taxon>Ganoderma</taxon>
    </lineage>
</organism>
<evidence type="ECO:0000313" key="3">
    <source>
        <dbReference type="Proteomes" id="UP000230002"/>
    </source>
</evidence>
<reference evidence="2 3" key="1">
    <citation type="journal article" date="2015" name="Sci. Rep.">
        <title>Chromosome-level genome map provides insights into diverse defense mechanisms in the medicinal fungus Ganoderma sinense.</title>
        <authorList>
            <person name="Zhu Y."/>
            <person name="Xu J."/>
            <person name="Sun C."/>
            <person name="Zhou S."/>
            <person name="Xu H."/>
            <person name="Nelson D.R."/>
            <person name="Qian J."/>
            <person name="Song J."/>
            <person name="Luo H."/>
            <person name="Xiang L."/>
            <person name="Li Y."/>
            <person name="Xu Z."/>
            <person name="Ji A."/>
            <person name="Wang L."/>
            <person name="Lu S."/>
            <person name="Hayward A."/>
            <person name="Sun W."/>
            <person name="Li X."/>
            <person name="Schwartz D.C."/>
            <person name="Wang Y."/>
            <person name="Chen S."/>
        </authorList>
    </citation>
    <scope>NUCLEOTIDE SEQUENCE [LARGE SCALE GENOMIC DNA]</scope>
    <source>
        <strain evidence="2 3">ZZ0214-1</strain>
    </source>
</reference>